<gene>
    <name evidence="2" type="ORF">GCM10009547_34930</name>
</gene>
<dbReference type="EMBL" id="BAAAHE010000031">
    <property type="protein sequence ID" value="GAA0628303.1"/>
    <property type="molecule type" value="Genomic_DNA"/>
</dbReference>
<comment type="caution">
    <text evidence="2">The sequence shown here is derived from an EMBL/GenBank/DDBJ whole genome shotgun (WGS) entry which is preliminary data.</text>
</comment>
<keyword evidence="1" id="KW-1133">Transmembrane helix</keyword>
<keyword evidence="1" id="KW-0812">Transmembrane</keyword>
<feature type="transmembrane region" description="Helical" evidence="1">
    <location>
        <begin position="70"/>
        <end position="94"/>
    </location>
</feature>
<keyword evidence="1" id="KW-0472">Membrane</keyword>
<protein>
    <recommendedName>
        <fullName evidence="4">DUF2637 domain-containing protein</fullName>
    </recommendedName>
</protein>
<feature type="transmembrane region" description="Helical" evidence="1">
    <location>
        <begin position="100"/>
        <end position="124"/>
    </location>
</feature>
<accession>A0ABP3S7I8</accession>
<proteinExistence type="predicted"/>
<keyword evidence="3" id="KW-1185">Reference proteome</keyword>
<feature type="transmembrane region" description="Helical" evidence="1">
    <location>
        <begin position="43"/>
        <end position="63"/>
    </location>
</feature>
<dbReference type="Proteomes" id="UP001500957">
    <property type="component" value="Unassembled WGS sequence"/>
</dbReference>
<sequence>MIRLLRRVAPPAAIVVGFSAAIATSHGVFEVVRACGVPAGMAALYPVITDGLALVGYACAVRISTGHRRWAWTVVIVAAGLSGIAQAAFLGGGLEQPPAWLRFGVGAWPAIAAALTAHLLFLMATSNPNDAVQSSSTRVGQRVQAPSSRVNDHVHDALNAHLSQGGHPAAVGPLLPSSAPAPAKERALAVAGELCGHRDALPTVSELAAAAGVARGTAATALRELRSRAGGAARGGESTEGAIQ</sequence>
<name>A0ABP3S7I8_9ACTN</name>
<reference evidence="3" key="1">
    <citation type="journal article" date="2019" name="Int. J. Syst. Evol. Microbiol.">
        <title>The Global Catalogue of Microorganisms (GCM) 10K type strain sequencing project: providing services to taxonomists for standard genome sequencing and annotation.</title>
        <authorList>
            <consortium name="The Broad Institute Genomics Platform"/>
            <consortium name="The Broad Institute Genome Sequencing Center for Infectious Disease"/>
            <person name="Wu L."/>
            <person name="Ma J."/>
        </authorList>
    </citation>
    <scope>NUCLEOTIDE SEQUENCE [LARGE SCALE GENOMIC DNA]</scope>
    <source>
        <strain evidence="3">JCM 10671</strain>
    </source>
</reference>
<evidence type="ECO:0000313" key="3">
    <source>
        <dbReference type="Proteomes" id="UP001500957"/>
    </source>
</evidence>
<evidence type="ECO:0000313" key="2">
    <source>
        <dbReference type="EMBL" id="GAA0628303.1"/>
    </source>
</evidence>
<organism evidence="2 3">
    <name type="scientific">Sporichthya brevicatena</name>
    <dbReference type="NCBI Taxonomy" id="171442"/>
    <lineage>
        <taxon>Bacteria</taxon>
        <taxon>Bacillati</taxon>
        <taxon>Actinomycetota</taxon>
        <taxon>Actinomycetes</taxon>
        <taxon>Sporichthyales</taxon>
        <taxon>Sporichthyaceae</taxon>
        <taxon>Sporichthya</taxon>
    </lineage>
</organism>
<evidence type="ECO:0000256" key="1">
    <source>
        <dbReference type="SAM" id="Phobius"/>
    </source>
</evidence>
<evidence type="ECO:0008006" key="4">
    <source>
        <dbReference type="Google" id="ProtNLM"/>
    </source>
</evidence>
<dbReference type="RefSeq" id="WP_344607094.1">
    <property type="nucleotide sequence ID" value="NZ_BAAAHE010000031.1"/>
</dbReference>